<keyword evidence="6" id="KW-1185">Reference proteome</keyword>
<dbReference type="GO" id="GO:0005516">
    <property type="term" value="F:calmodulin binding"/>
    <property type="evidence" value="ECO:0007669"/>
    <property type="project" value="UniProtKB-KW"/>
</dbReference>
<accession>A0A0D2EAX4</accession>
<dbReference type="InterPro" id="IPR051185">
    <property type="entry name" value="ASPM"/>
</dbReference>
<dbReference type="EMBL" id="KN847005">
    <property type="protein sequence ID" value="KIW87296.1"/>
    <property type="molecule type" value="Genomic_DNA"/>
</dbReference>
<dbReference type="CDD" id="cd21223">
    <property type="entry name" value="CH_ASPM_rpt1"/>
    <property type="match status" value="1"/>
</dbReference>
<dbReference type="RefSeq" id="XP_016613965.1">
    <property type="nucleotide sequence ID" value="XM_016769906.1"/>
</dbReference>
<dbReference type="GO" id="GO:0000278">
    <property type="term" value="P:mitotic cell cycle"/>
    <property type="evidence" value="ECO:0007669"/>
    <property type="project" value="TreeGrafter"/>
</dbReference>
<dbReference type="VEuPathDB" id="FungiDB:Z519_12199"/>
<evidence type="ECO:0000256" key="4">
    <source>
        <dbReference type="SAM" id="MobiDB-lite"/>
    </source>
</evidence>
<proteinExistence type="predicted"/>
<feature type="region of interest" description="Disordered" evidence="4">
    <location>
        <begin position="268"/>
        <end position="317"/>
    </location>
</feature>
<dbReference type="GO" id="GO:0005737">
    <property type="term" value="C:cytoplasm"/>
    <property type="evidence" value="ECO:0007669"/>
    <property type="project" value="UniProtKB-SubCell"/>
</dbReference>
<dbReference type="Gene3D" id="1.10.418.10">
    <property type="entry name" value="Calponin-like domain"/>
    <property type="match status" value="2"/>
</dbReference>
<gene>
    <name evidence="5" type="ORF">Z519_12199</name>
</gene>
<feature type="region of interest" description="Disordered" evidence="4">
    <location>
        <begin position="33"/>
        <end position="82"/>
    </location>
</feature>
<evidence type="ECO:0000256" key="1">
    <source>
        <dbReference type="ARBA" id="ARBA00004496"/>
    </source>
</evidence>
<evidence type="ECO:0000313" key="6">
    <source>
        <dbReference type="Proteomes" id="UP000053789"/>
    </source>
</evidence>
<dbReference type="OrthoDB" id="76388at2759"/>
<dbReference type="Proteomes" id="UP000053789">
    <property type="component" value="Unassembled WGS sequence"/>
</dbReference>
<keyword evidence="3" id="KW-0112">Calmodulin-binding</keyword>
<evidence type="ECO:0008006" key="7">
    <source>
        <dbReference type="Google" id="ProtNLM"/>
    </source>
</evidence>
<dbReference type="GO" id="GO:0051295">
    <property type="term" value="P:establishment of meiotic spindle localization"/>
    <property type="evidence" value="ECO:0007669"/>
    <property type="project" value="TreeGrafter"/>
</dbReference>
<feature type="compositionally biased region" description="Polar residues" evidence="4">
    <location>
        <begin position="271"/>
        <end position="284"/>
    </location>
</feature>
<dbReference type="GO" id="GO:0000922">
    <property type="term" value="C:spindle pole"/>
    <property type="evidence" value="ECO:0007669"/>
    <property type="project" value="TreeGrafter"/>
</dbReference>
<dbReference type="SUPFAM" id="SSF47576">
    <property type="entry name" value="Calponin-homology domain, CH-domain"/>
    <property type="match status" value="1"/>
</dbReference>
<dbReference type="HOGENOM" id="CLU_005445_0_0_1"/>
<keyword evidence="2" id="KW-0963">Cytoplasm</keyword>
<protein>
    <recommendedName>
        <fullName evidence="7">Calponin-homology (CH) domain-containing protein</fullName>
    </recommendedName>
</protein>
<dbReference type="PANTHER" id="PTHR22706:SF1">
    <property type="entry name" value="ASSEMBLY FACTOR FOR SPINDLE MICROTUBULES"/>
    <property type="match status" value="1"/>
</dbReference>
<organism evidence="5 6">
    <name type="scientific">Cladophialophora bantiana (strain ATCC 10958 / CBS 173.52 / CDC B-1940 / NIH 8579)</name>
    <name type="common">Xylohypha bantiana</name>
    <dbReference type="NCBI Taxonomy" id="1442370"/>
    <lineage>
        <taxon>Eukaryota</taxon>
        <taxon>Fungi</taxon>
        <taxon>Dikarya</taxon>
        <taxon>Ascomycota</taxon>
        <taxon>Pezizomycotina</taxon>
        <taxon>Eurotiomycetes</taxon>
        <taxon>Chaetothyriomycetidae</taxon>
        <taxon>Chaetothyriales</taxon>
        <taxon>Herpotrichiellaceae</taxon>
        <taxon>Cladophialophora</taxon>
    </lineage>
</organism>
<sequence length="933" mass="102891">MSQPPQRPKGRAAAGSESIAQVPSTAAILATASADEAASNVQPPVLRRGSASTSLSQAPRRPIITKPGASLSSTAEPLSPLPENTIALPMIDSTTTLKPARRATIYIPTEDTTLPSIYMGIFSPIKGLDPVVKSVPGVESPLTAAERSSKPDVELTGIIAQMVAKKRGVGKAKIAMSPKRRPLQVTTKPLQESAVMVDRWGQGGGKENVPPGENEVLNKKTRSRKELLGLSGRSRDLEPVRPLAHQQVNPRARVSLLHELVPALPGKVNDNIKNNAQSTSTKPSWNAGLRLKSNQPGQAPMMEKQPTSRLGAGEGQSIVGKPSVPSRFVIPKVDRPLVRELYPIITDDIVDPAMYEDSWLSHQEIVIAQLVNNLFGASTRISSPVEDETLRLHLLETYGDPGNVMLYKRLQAALPYGAFSVPTDVLKSAVRLSTDLGKRKTFTDLWLDTYELPYLRMALEVVVGRQCSSYTREFLSVRPSFDSGHAANRRTLQQFIETFLIRNEDGQPDEASTDRPSWSYQRTLLRSLMLIKLLDTMTAAPSQMSRCLFRPSSSYKTSVSVVKALFQLLNPSAGDPIRALNHIGYVVIHIQHPLAEYSYKLENLAVDLRDGVRLTRLVELLLYPSTSQSLEHVHDSSSTTSILLPTGEELSLAGGHSGWPLSQHLKYPCPGRATKLYNVQIALSAIQGVKGVGTLAQTVKAEDIVDGFREKTVRLLWGLTSKWGLGGLVDWNDVEREIKRLCRTGASSHENDYFDMLPDEEGHARHTILLKSWAQAIASRGGIRVKNLTTDFTDGRVFAAIVEEYEKYLSYDVGLRTSWPLSERLKRLGCSEQFAMLFAKSDGPRHHAHIFDRDFVVAALAFLCSRLLNPTKGMRAAVTIQRRWRSYWARAVDSRKSQLREVAESCARVALEKATGAREGEKAQEEEDIWLSL</sequence>
<evidence type="ECO:0000256" key="2">
    <source>
        <dbReference type="ARBA" id="ARBA00022490"/>
    </source>
</evidence>
<dbReference type="AlphaFoldDB" id="A0A0D2EAX4"/>
<evidence type="ECO:0000313" key="5">
    <source>
        <dbReference type="EMBL" id="KIW87296.1"/>
    </source>
</evidence>
<dbReference type="InterPro" id="IPR036872">
    <property type="entry name" value="CH_dom_sf"/>
</dbReference>
<dbReference type="GO" id="GO:0007051">
    <property type="term" value="P:spindle organization"/>
    <property type="evidence" value="ECO:0007669"/>
    <property type="project" value="TreeGrafter"/>
</dbReference>
<feature type="region of interest" description="Disordered" evidence="4">
    <location>
        <begin position="1"/>
        <end position="20"/>
    </location>
</feature>
<name>A0A0D2EAX4_CLAB1</name>
<evidence type="ECO:0000256" key="3">
    <source>
        <dbReference type="ARBA" id="ARBA00022860"/>
    </source>
</evidence>
<dbReference type="GeneID" id="27705127"/>
<dbReference type="PANTHER" id="PTHR22706">
    <property type="entry name" value="ASSEMBLY FACTOR FOR SPINDLE MICROTUBULES"/>
    <property type="match status" value="1"/>
</dbReference>
<comment type="subcellular location">
    <subcellularLocation>
        <location evidence="1">Cytoplasm</location>
    </subcellularLocation>
</comment>
<reference evidence="5" key="1">
    <citation type="submission" date="2015-01" db="EMBL/GenBank/DDBJ databases">
        <title>The Genome Sequence of Cladophialophora bantiana CBS 173.52.</title>
        <authorList>
            <consortium name="The Broad Institute Genomics Platform"/>
            <person name="Cuomo C."/>
            <person name="de Hoog S."/>
            <person name="Gorbushina A."/>
            <person name="Stielow B."/>
            <person name="Teixiera M."/>
            <person name="Abouelleil A."/>
            <person name="Chapman S.B."/>
            <person name="Priest M."/>
            <person name="Young S.K."/>
            <person name="Wortman J."/>
            <person name="Nusbaum C."/>
            <person name="Birren B."/>
        </authorList>
    </citation>
    <scope>NUCLEOTIDE SEQUENCE [LARGE SCALE GENOMIC DNA]</scope>
    <source>
        <strain evidence="5">CBS 173.52</strain>
    </source>
</reference>